<proteinExistence type="inferred from homology"/>
<keyword evidence="6" id="KW-0732">Signal</keyword>
<evidence type="ECO:0000256" key="5">
    <source>
        <dbReference type="ARBA" id="ARBA00022723"/>
    </source>
</evidence>
<sequence length="670" mass="72540">MTGWRNVGEGRIWRSSNVPFHARYKGWTDRPQDLQATSFPSSLGQTFNGLSHPPALPHYRIPFTDHTQNPRSAMFSFNKVFASVFLAVLCASSATAVPFPASSKYATHRIREISRDFKLEAYHPESSYETFGEGIDHPLSKRADASLEDSAVAFVQSRSKLDSDAVHVRSMFQSEHASHVYVKQQANGIPFANAVANVALNKDNKVVAFGSSFVQVSKVADSKPTVATEDAIAAAEKQLNGTFDAENFPAPTLEYFAKEDNTAALVHTFQVRNEAAGTWFEAFVDAHSGELVSVTDFVNKASYLVLPIWKEYPTDGFETLTDPQDTTSSPQGWHTSGTTTTSGNNVIAYKSSTSSVTSESGSGLVFNYPVNFATAPTTTANVNAARVNAFYVVNTVHDIQYKYGFTEAAFNFQTDNFGNGGAGNDRVTVSVQDSAGTDNADFSTPPDGQSGHMRMFLWDLTSPERDGALENDIIAHENTHGLTNRMTGGGTGRCLQTTEAGGMGEGWSDAFAEWTTHTNSSVPDFIMGAYAIDDAAGIRNYPYSTSATVNPLRYSSIKTLNEVHNIGEVWANLLHNVYAALVAEHGFSDTARTDATGTGGNVVYLHLFIDALALQPCNPTFVTARNAWIQADVNRYAGANECLLWKAFASRGLGVNAASYNDDSSVPSGC</sequence>
<keyword evidence="17" id="KW-1185">Reference proteome</keyword>
<comment type="cofactor">
    <cofactor evidence="12">
        <name>Zn(2+)</name>
        <dbReference type="ChEBI" id="CHEBI:29105"/>
    </cofactor>
    <text evidence="12">Binds 1 zinc ion per subunit.</text>
</comment>
<evidence type="ECO:0000313" key="16">
    <source>
        <dbReference type="EMBL" id="PIL28206.1"/>
    </source>
</evidence>
<dbReference type="Gene3D" id="1.10.390.10">
    <property type="entry name" value="Neutral Protease Domain 2"/>
    <property type="match status" value="1"/>
</dbReference>
<dbReference type="PANTHER" id="PTHR33478">
    <property type="entry name" value="EXTRACELLULAR METALLOPROTEINASE MEP"/>
    <property type="match status" value="1"/>
</dbReference>
<feature type="domain" description="FTP" evidence="15">
    <location>
        <begin position="178"/>
        <end position="213"/>
    </location>
</feature>
<evidence type="ECO:0000256" key="13">
    <source>
        <dbReference type="RuleBase" id="RU364017"/>
    </source>
</evidence>
<dbReference type="CDD" id="cd09596">
    <property type="entry name" value="M36"/>
    <property type="match status" value="1"/>
</dbReference>
<dbReference type="Gene3D" id="3.10.170.10">
    <property type="match status" value="1"/>
</dbReference>
<keyword evidence="14" id="KW-0472">Membrane</keyword>
<dbReference type="GO" id="GO:0005615">
    <property type="term" value="C:extracellular space"/>
    <property type="evidence" value="ECO:0007669"/>
    <property type="project" value="InterPro"/>
</dbReference>
<evidence type="ECO:0000256" key="11">
    <source>
        <dbReference type="PIRSR" id="PIRSR601842-1"/>
    </source>
</evidence>
<evidence type="ECO:0000256" key="4">
    <source>
        <dbReference type="ARBA" id="ARBA00022670"/>
    </source>
</evidence>
<comment type="subcellular location">
    <subcellularLocation>
        <location evidence="1 13">Secreted</location>
    </subcellularLocation>
</comment>
<feature type="transmembrane region" description="Helical" evidence="14">
    <location>
        <begin position="80"/>
        <end position="101"/>
    </location>
</feature>
<dbReference type="SUPFAM" id="SSF55486">
    <property type="entry name" value="Metalloproteases ('zincins'), catalytic domain"/>
    <property type="match status" value="1"/>
</dbReference>
<dbReference type="Pfam" id="PF02128">
    <property type="entry name" value="Peptidase_M36"/>
    <property type="match status" value="1"/>
</dbReference>
<evidence type="ECO:0000256" key="7">
    <source>
        <dbReference type="ARBA" id="ARBA00022801"/>
    </source>
</evidence>
<evidence type="ECO:0000313" key="17">
    <source>
        <dbReference type="Proteomes" id="UP000230002"/>
    </source>
</evidence>
<protein>
    <recommendedName>
        <fullName evidence="13">Extracellular metalloproteinase</fullName>
        <ecNumber evidence="13">3.4.24.-</ecNumber>
    </recommendedName>
    <alternativeName>
        <fullName evidence="13">Fungalysin</fullName>
    </alternativeName>
</protein>
<keyword evidence="9 13" id="KW-0482">Metalloprotease</keyword>
<keyword evidence="14" id="KW-0812">Transmembrane</keyword>
<evidence type="ECO:0000256" key="8">
    <source>
        <dbReference type="ARBA" id="ARBA00022833"/>
    </source>
</evidence>
<dbReference type="InterPro" id="IPR011096">
    <property type="entry name" value="FTP_domain"/>
</dbReference>
<dbReference type="GO" id="GO:0008270">
    <property type="term" value="F:zinc ion binding"/>
    <property type="evidence" value="ECO:0007669"/>
    <property type="project" value="InterPro"/>
</dbReference>
<evidence type="ECO:0000256" key="14">
    <source>
        <dbReference type="SAM" id="Phobius"/>
    </source>
</evidence>
<dbReference type="Pfam" id="PF07504">
    <property type="entry name" value="FTP"/>
    <property type="match status" value="1"/>
</dbReference>
<reference evidence="16 17" key="1">
    <citation type="journal article" date="2015" name="Sci. Rep.">
        <title>Chromosome-level genome map provides insights into diverse defense mechanisms in the medicinal fungus Ganoderma sinense.</title>
        <authorList>
            <person name="Zhu Y."/>
            <person name="Xu J."/>
            <person name="Sun C."/>
            <person name="Zhou S."/>
            <person name="Xu H."/>
            <person name="Nelson D.R."/>
            <person name="Qian J."/>
            <person name="Song J."/>
            <person name="Luo H."/>
            <person name="Xiang L."/>
            <person name="Li Y."/>
            <person name="Xu Z."/>
            <person name="Ji A."/>
            <person name="Wang L."/>
            <person name="Lu S."/>
            <person name="Hayward A."/>
            <person name="Sun W."/>
            <person name="Li X."/>
            <person name="Schwartz D.C."/>
            <person name="Wang Y."/>
            <person name="Chen S."/>
        </authorList>
    </citation>
    <scope>NUCLEOTIDE SEQUENCE [LARGE SCALE GENOMIC DNA]</scope>
    <source>
        <strain evidence="16 17">ZZ0214-1</strain>
    </source>
</reference>
<dbReference type="GO" id="GO:0006508">
    <property type="term" value="P:proteolysis"/>
    <property type="evidence" value="ECO:0007669"/>
    <property type="project" value="UniProtKB-KW"/>
</dbReference>
<evidence type="ECO:0000256" key="3">
    <source>
        <dbReference type="ARBA" id="ARBA00022525"/>
    </source>
</evidence>
<evidence type="ECO:0000256" key="12">
    <source>
        <dbReference type="PIRSR" id="PIRSR601842-2"/>
    </source>
</evidence>
<dbReference type="AlphaFoldDB" id="A0A2G8S356"/>
<dbReference type="InterPro" id="IPR050371">
    <property type="entry name" value="Fungal_virulence_M36"/>
</dbReference>
<dbReference type="EMBL" id="AYKW01000026">
    <property type="protein sequence ID" value="PIL28206.1"/>
    <property type="molecule type" value="Genomic_DNA"/>
</dbReference>
<dbReference type="PRINTS" id="PR00999">
    <property type="entry name" value="FUNGALYSIN"/>
</dbReference>
<evidence type="ECO:0000256" key="9">
    <source>
        <dbReference type="ARBA" id="ARBA00023049"/>
    </source>
</evidence>
<feature type="binding site" evidence="12">
    <location>
        <position position="480"/>
    </location>
    <ligand>
        <name>Zn(2+)</name>
        <dbReference type="ChEBI" id="CHEBI:29105"/>
        <note>catalytic</note>
    </ligand>
</feature>
<dbReference type="PANTHER" id="PTHR33478:SF1">
    <property type="entry name" value="EXTRACELLULAR METALLOPROTEINASE MEP"/>
    <property type="match status" value="1"/>
</dbReference>
<accession>A0A2G8S356</accession>
<feature type="binding site" evidence="12">
    <location>
        <position position="476"/>
    </location>
    <ligand>
        <name>Zn(2+)</name>
        <dbReference type="ChEBI" id="CHEBI:29105"/>
        <note>catalytic</note>
    </ligand>
</feature>
<keyword evidence="4 13" id="KW-0645">Protease</keyword>
<dbReference type="InterPro" id="IPR001842">
    <property type="entry name" value="Peptidase_M36"/>
</dbReference>
<dbReference type="InterPro" id="IPR027268">
    <property type="entry name" value="Peptidase_M4/M1_CTD_sf"/>
</dbReference>
<feature type="binding site" evidence="12">
    <location>
        <position position="505"/>
    </location>
    <ligand>
        <name>Zn(2+)</name>
        <dbReference type="ChEBI" id="CHEBI:29105"/>
        <note>catalytic</note>
    </ligand>
</feature>
<dbReference type="EC" id="3.4.24.-" evidence="13"/>
<evidence type="ECO:0000256" key="1">
    <source>
        <dbReference type="ARBA" id="ARBA00004613"/>
    </source>
</evidence>
<keyword evidence="8 12" id="KW-0862">Zinc</keyword>
<organism evidence="16 17">
    <name type="scientific">Ganoderma sinense ZZ0214-1</name>
    <dbReference type="NCBI Taxonomy" id="1077348"/>
    <lineage>
        <taxon>Eukaryota</taxon>
        <taxon>Fungi</taxon>
        <taxon>Dikarya</taxon>
        <taxon>Basidiomycota</taxon>
        <taxon>Agaricomycotina</taxon>
        <taxon>Agaricomycetes</taxon>
        <taxon>Polyporales</taxon>
        <taxon>Polyporaceae</taxon>
        <taxon>Ganoderma</taxon>
    </lineage>
</organism>
<feature type="active site" evidence="11">
    <location>
        <position position="477"/>
    </location>
</feature>
<evidence type="ECO:0000256" key="10">
    <source>
        <dbReference type="ARBA" id="ARBA00023145"/>
    </source>
</evidence>
<evidence type="ECO:0000256" key="2">
    <source>
        <dbReference type="ARBA" id="ARBA00006006"/>
    </source>
</evidence>
<keyword evidence="5 12" id="KW-0479">Metal-binding</keyword>
<evidence type="ECO:0000259" key="15">
    <source>
        <dbReference type="Pfam" id="PF07504"/>
    </source>
</evidence>
<dbReference type="GO" id="GO:0004222">
    <property type="term" value="F:metalloendopeptidase activity"/>
    <property type="evidence" value="ECO:0007669"/>
    <property type="project" value="InterPro"/>
</dbReference>
<keyword evidence="7 13" id="KW-0378">Hydrolase</keyword>
<dbReference type="Proteomes" id="UP000230002">
    <property type="component" value="Unassembled WGS sequence"/>
</dbReference>
<keyword evidence="3 13" id="KW-0964">Secreted</keyword>
<keyword evidence="14" id="KW-1133">Transmembrane helix</keyword>
<comment type="caution">
    <text evidence="16">The sequence shown here is derived from an EMBL/GenBank/DDBJ whole genome shotgun (WGS) entry which is preliminary data.</text>
</comment>
<gene>
    <name evidence="16" type="ORF">GSI_09618</name>
</gene>
<name>A0A2G8S356_9APHY</name>
<keyword evidence="10 13" id="KW-0865">Zymogen</keyword>
<comment type="similarity">
    <text evidence="2 13">Belongs to the peptidase M36 family.</text>
</comment>
<dbReference type="OrthoDB" id="3227768at2759"/>
<evidence type="ECO:0000256" key="6">
    <source>
        <dbReference type="ARBA" id="ARBA00022729"/>
    </source>
</evidence>